<dbReference type="EMBL" id="JAUEPN010000001">
    <property type="protein sequence ID" value="KAK3300055.1"/>
    <property type="molecule type" value="Genomic_DNA"/>
</dbReference>
<keyword evidence="3" id="KW-1185">Reference proteome</keyword>
<gene>
    <name evidence="2" type="ORF">B0H64DRAFT_379851</name>
</gene>
<keyword evidence="1" id="KW-0732">Signal</keyword>
<feature type="chain" id="PRO_5042027376" description="Secreted protein" evidence="1">
    <location>
        <begin position="22"/>
        <end position="93"/>
    </location>
</feature>
<evidence type="ECO:0000256" key="1">
    <source>
        <dbReference type="SAM" id="SignalP"/>
    </source>
</evidence>
<dbReference type="GeneID" id="87839647"/>
<protein>
    <recommendedName>
        <fullName evidence="4">Secreted protein</fullName>
    </recommendedName>
</protein>
<accession>A0AAE0HNY6</accession>
<comment type="caution">
    <text evidence="2">The sequence shown here is derived from an EMBL/GenBank/DDBJ whole genome shotgun (WGS) entry which is preliminary data.</text>
</comment>
<dbReference type="Proteomes" id="UP001278766">
    <property type="component" value="Unassembled WGS sequence"/>
</dbReference>
<organism evidence="2 3">
    <name type="scientific">Chaetomium fimeti</name>
    <dbReference type="NCBI Taxonomy" id="1854472"/>
    <lineage>
        <taxon>Eukaryota</taxon>
        <taxon>Fungi</taxon>
        <taxon>Dikarya</taxon>
        <taxon>Ascomycota</taxon>
        <taxon>Pezizomycotina</taxon>
        <taxon>Sordariomycetes</taxon>
        <taxon>Sordariomycetidae</taxon>
        <taxon>Sordariales</taxon>
        <taxon>Chaetomiaceae</taxon>
        <taxon>Chaetomium</taxon>
    </lineage>
</organism>
<feature type="signal peptide" evidence="1">
    <location>
        <begin position="1"/>
        <end position="21"/>
    </location>
</feature>
<sequence length="93" mass="10272">MGWRWRGCCFWGLAFLGEGFADGGWDIPLCLIARWPERLGGIWRLGCSGIYVGKRGRGRGIEGGGCLYVVGMYLDGIEGCQRHVVGSMFIHAF</sequence>
<dbReference type="AlphaFoldDB" id="A0AAE0HNY6"/>
<name>A0AAE0HNY6_9PEZI</name>
<evidence type="ECO:0008006" key="4">
    <source>
        <dbReference type="Google" id="ProtNLM"/>
    </source>
</evidence>
<dbReference type="RefSeq" id="XP_062663569.1">
    <property type="nucleotide sequence ID" value="XM_062802699.1"/>
</dbReference>
<reference evidence="2" key="2">
    <citation type="submission" date="2023-06" db="EMBL/GenBank/DDBJ databases">
        <authorList>
            <consortium name="Lawrence Berkeley National Laboratory"/>
            <person name="Haridas S."/>
            <person name="Hensen N."/>
            <person name="Bonometti L."/>
            <person name="Westerberg I."/>
            <person name="Brannstrom I.O."/>
            <person name="Guillou S."/>
            <person name="Cros-Aarteil S."/>
            <person name="Calhoun S."/>
            <person name="Kuo A."/>
            <person name="Mondo S."/>
            <person name="Pangilinan J."/>
            <person name="Riley R."/>
            <person name="Labutti K."/>
            <person name="Andreopoulos B."/>
            <person name="Lipzen A."/>
            <person name="Chen C."/>
            <person name="Yanf M."/>
            <person name="Daum C."/>
            <person name="Ng V."/>
            <person name="Clum A."/>
            <person name="Steindorff A."/>
            <person name="Ohm R."/>
            <person name="Martin F."/>
            <person name="Silar P."/>
            <person name="Natvig D."/>
            <person name="Lalanne C."/>
            <person name="Gautier V."/>
            <person name="Ament-Velasquez S.L."/>
            <person name="Kruys A."/>
            <person name="Hutchinson M.I."/>
            <person name="Powell A.J."/>
            <person name="Barry K."/>
            <person name="Miller A.N."/>
            <person name="Grigoriev I.V."/>
            <person name="Debuchy R."/>
            <person name="Gladieux P."/>
            <person name="Thoren M.H."/>
            <person name="Johannesson H."/>
        </authorList>
    </citation>
    <scope>NUCLEOTIDE SEQUENCE</scope>
    <source>
        <strain evidence="2">CBS 168.71</strain>
    </source>
</reference>
<reference evidence="2" key="1">
    <citation type="journal article" date="2023" name="Mol. Phylogenet. Evol.">
        <title>Genome-scale phylogeny and comparative genomics of the fungal order Sordariales.</title>
        <authorList>
            <person name="Hensen N."/>
            <person name="Bonometti L."/>
            <person name="Westerberg I."/>
            <person name="Brannstrom I.O."/>
            <person name="Guillou S."/>
            <person name="Cros-Aarteil S."/>
            <person name="Calhoun S."/>
            <person name="Haridas S."/>
            <person name="Kuo A."/>
            <person name="Mondo S."/>
            <person name="Pangilinan J."/>
            <person name="Riley R."/>
            <person name="LaButti K."/>
            <person name="Andreopoulos B."/>
            <person name="Lipzen A."/>
            <person name="Chen C."/>
            <person name="Yan M."/>
            <person name="Daum C."/>
            <person name="Ng V."/>
            <person name="Clum A."/>
            <person name="Steindorff A."/>
            <person name="Ohm R.A."/>
            <person name="Martin F."/>
            <person name="Silar P."/>
            <person name="Natvig D.O."/>
            <person name="Lalanne C."/>
            <person name="Gautier V."/>
            <person name="Ament-Velasquez S.L."/>
            <person name="Kruys A."/>
            <person name="Hutchinson M.I."/>
            <person name="Powell A.J."/>
            <person name="Barry K."/>
            <person name="Miller A.N."/>
            <person name="Grigoriev I.V."/>
            <person name="Debuchy R."/>
            <person name="Gladieux P."/>
            <person name="Hiltunen Thoren M."/>
            <person name="Johannesson H."/>
        </authorList>
    </citation>
    <scope>NUCLEOTIDE SEQUENCE</scope>
    <source>
        <strain evidence="2">CBS 168.71</strain>
    </source>
</reference>
<evidence type="ECO:0000313" key="3">
    <source>
        <dbReference type="Proteomes" id="UP001278766"/>
    </source>
</evidence>
<proteinExistence type="predicted"/>
<evidence type="ECO:0000313" key="2">
    <source>
        <dbReference type="EMBL" id="KAK3300055.1"/>
    </source>
</evidence>